<feature type="compositionally biased region" description="Basic and acidic residues" evidence="1">
    <location>
        <begin position="121"/>
        <end position="130"/>
    </location>
</feature>
<evidence type="ECO:0000259" key="2">
    <source>
        <dbReference type="Pfam" id="PF00536"/>
    </source>
</evidence>
<dbReference type="InterPro" id="IPR001660">
    <property type="entry name" value="SAM"/>
</dbReference>
<dbReference type="Pfam" id="PF00536">
    <property type="entry name" value="SAM_1"/>
    <property type="match status" value="1"/>
</dbReference>
<protein>
    <recommendedName>
        <fullName evidence="2">SAM domain-containing protein</fullName>
    </recommendedName>
</protein>
<gene>
    <name evidence="3" type="ORF">E1301_Tti022467</name>
</gene>
<dbReference type="InterPro" id="IPR013761">
    <property type="entry name" value="SAM/pointed_sf"/>
</dbReference>
<feature type="domain" description="SAM" evidence="2">
    <location>
        <begin position="5"/>
        <end position="59"/>
    </location>
</feature>
<dbReference type="Proteomes" id="UP000324632">
    <property type="component" value="Chromosome 4"/>
</dbReference>
<accession>A0A5A9PID9</accession>
<feature type="region of interest" description="Disordered" evidence="1">
    <location>
        <begin position="116"/>
        <end position="136"/>
    </location>
</feature>
<proteinExistence type="predicted"/>
<dbReference type="Gene3D" id="1.10.150.50">
    <property type="entry name" value="Transcription Factor, Ets-1"/>
    <property type="match status" value="1"/>
</dbReference>
<dbReference type="CDD" id="cd09487">
    <property type="entry name" value="SAM_superfamily"/>
    <property type="match status" value="1"/>
</dbReference>
<sequence>MNNHSIAQLLRLIGLPQYISLLERHCYGLEGLLYVTEDDLRLMGVGDPDHITTIITYLKKQQPKTQPDTESTSTRRISQKFSLTSTLDLVKPSTTLFRQSIVPLLRRRDYKGSTPCLRLPPEIHEEDHAPSGKHRSIERKQIFMSGEFEGCGQSTSIQQKNINPLK</sequence>
<evidence type="ECO:0000313" key="4">
    <source>
        <dbReference type="Proteomes" id="UP000324632"/>
    </source>
</evidence>
<evidence type="ECO:0000313" key="3">
    <source>
        <dbReference type="EMBL" id="KAA0721663.1"/>
    </source>
</evidence>
<dbReference type="AlphaFoldDB" id="A0A5A9PID9"/>
<dbReference type="SUPFAM" id="SSF47769">
    <property type="entry name" value="SAM/Pointed domain"/>
    <property type="match status" value="1"/>
</dbReference>
<comment type="caution">
    <text evidence="3">The sequence shown here is derived from an EMBL/GenBank/DDBJ whole genome shotgun (WGS) entry which is preliminary data.</text>
</comment>
<evidence type="ECO:0000256" key="1">
    <source>
        <dbReference type="SAM" id="MobiDB-lite"/>
    </source>
</evidence>
<keyword evidence="4" id="KW-1185">Reference proteome</keyword>
<name>A0A5A9PID9_9TELE</name>
<dbReference type="EMBL" id="SOYY01000004">
    <property type="protein sequence ID" value="KAA0721663.1"/>
    <property type="molecule type" value="Genomic_DNA"/>
</dbReference>
<organism evidence="3 4">
    <name type="scientific">Triplophysa tibetana</name>
    <dbReference type="NCBI Taxonomy" id="1572043"/>
    <lineage>
        <taxon>Eukaryota</taxon>
        <taxon>Metazoa</taxon>
        <taxon>Chordata</taxon>
        <taxon>Craniata</taxon>
        <taxon>Vertebrata</taxon>
        <taxon>Euteleostomi</taxon>
        <taxon>Actinopterygii</taxon>
        <taxon>Neopterygii</taxon>
        <taxon>Teleostei</taxon>
        <taxon>Ostariophysi</taxon>
        <taxon>Cypriniformes</taxon>
        <taxon>Nemacheilidae</taxon>
        <taxon>Triplophysa</taxon>
    </lineage>
</organism>
<reference evidence="3 4" key="1">
    <citation type="journal article" date="2019" name="Mol. Ecol. Resour.">
        <title>Chromosome-level genome assembly of Triplophysa tibetana, a fish adapted to the harsh high-altitude environment of the Tibetan Plateau.</title>
        <authorList>
            <person name="Yang X."/>
            <person name="Liu H."/>
            <person name="Ma Z."/>
            <person name="Zou Y."/>
            <person name="Zou M."/>
            <person name="Mao Y."/>
            <person name="Li X."/>
            <person name="Wang H."/>
            <person name="Chen T."/>
            <person name="Wang W."/>
            <person name="Yang R."/>
        </authorList>
    </citation>
    <scope>NUCLEOTIDE SEQUENCE [LARGE SCALE GENOMIC DNA]</scope>
    <source>
        <strain evidence="3">TTIB1903HZAU</strain>
        <tissue evidence="3">Muscle</tissue>
    </source>
</reference>